<comment type="similarity">
    <text evidence="2">Belongs to the malectin family.</text>
</comment>
<keyword evidence="6" id="KW-1133">Transmembrane helix</keyword>
<dbReference type="PANTHER" id="PTHR13460">
    <property type="match status" value="1"/>
</dbReference>
<reference evidence="11 12" key="1">
    <citation type="journal article" date="2012" name="Genome Biol.">
        <title>The genome of the polar eukaryotic microalga coccomyxa subellipsoidea reveals traits of cold adaptation.</title>
        <authorList>
            <person name="Blanc G."/>
            <person name="Agarkova I."/>
            <person name="Grimwood J."/>
            <person name="Kuo A."/>
            <person name="Brueggeman A."/>
            <person name="Dunigan D."/>
            <person name="Gurnon J."/>
            <person name="Ladunga I."/>
            <person name="Lindquist E."/>
            <person name="Lucas S."/>
            <person name="Pangilinan J."/>
            <person name="Proschold T."/>
            <person name="Salamov A."/>
            <person name="Schmutz J."/>
            <person name="Weeks D."/>
            <person name="Yamada T."/>
            <person name="Claverie J.M."/>
            <person name="Grigoriev I."/>
            <person name="Van Etten J."/>
            <person name="Lomsadze A."/>
            <person name="Borodovsky M."/>
        </authorList>
    </citation>
    <scope>NUCLEOTIDE SEQUENCE [LARGE SCALE GENOMIC DNA]</scope>
    <source>
        <strain evidence="11 12">C-169</strain>
    </source>
</reference>
<accession>I0YN86</accession>
<dbReference type="eggNOG" id="ENOG502S7Y7">
    <property type="taxonomic scope" value="Eukaryota"/>
</dbReference>
<sequence length="166" mass="17469">MAGRWSKYQPAVIRIDAGSLDGAALTDTADNTWSKDYNFVGGNADKSNDYISAAADGAHSVYGTCRTGQNFQYGFTKADGLMPGGTYTLALHFAETYFEAAGARVFSVVVNGEEKIAGLDIFSRAGGKDVALVLHVPVTLGSDGVLSLIFFGTTDRATVAGALQFH</sequence>
<dbReference type="KEGG" id="csl:COCSUDRAFT_58092"/>
<dbReference type="EMBL" id="AGSI01000017">
    <property type="protein sequence ID" value="EIE19855.1"/>
    <property type="molecule type" value="Genomic_DNA"/>
</dbReference>
<keyword evidence="3" id="KW-0812">Transmembrane</keyword>
<proteinExistence type="inferred from homology"/>
<dbReference type="PANTHER" id="PTHR13460:SF0">
    <property type="entry name" value="MALECTIN"/>
    <property type="match status" value="1"/>
</dbReference>
<dbReference type="GeneID" id="17037829"/>
<dbReference type="RefSeq" id="XP_005644399.1">
    <property type="nucleotide sequence ID" value="XM_005644342.1"/>
</dbReference>
<keyword evidence="8" id="KW-0325">Glycoprotein</keyword>
<dbReference type="GO" id="GO:0005789">
    <property type="term" value="C:endoplasmic reticulum membrane"/>
    <property type="evidence" value="ECO:0007669"/>
    <property type="project" value="UniProtKB-SubCell"/>
</dbReference>
<comment type="caution">
    <text evidence="11">The sequence shown here is derived from an EMBL/GenBank/DDBJ whole genome shotgun (WGS) entry which is preliminary data.</text>
</comment>
<evidence type="ECO:0000256" key="7">
    <source>
        <dbReference type="ARBA" id="ARBA00023136"/>
    </source>
</evidence>
<keyword evidence="4" id="KW-0732">Signal</keyword>
<evidence type="ECO:0000313" key="11">
    <source>
        <dbReference type="EMBL" id="EIE19855.1"/>
    </source>
</evidence>
<evidence type="ECO:0000256" key="3">
    <source>
        <dbReference type="ARBA" id="ARBA00022692"/>
    </source>
</evidence>
<evidence type="ECO:0000313" key="12">
    <source>
        <dbReference type="Proteomes" id="UP000007264"/>
    </source>
</evidence>
<dbReference type="STRING" id="574566.I0YN86"/>
<evidence type="ECO:0000256" key="1">
    <source>
        <dbReference type="ARBA" id="ARBA00004115"/>
    </source>
</evidence>
<name>I0YN86_COCSC</name>
<evidence type="ECO:0000256" key="9">
    <source>
        <dbReference type="ARBA" id="ARBA00023277"/>
    </source>
</evidence>
<evidence type="ECO:0000256" key="4">
    <source>
        <dbReference type="ARBA" id="ARBA00022729"/>
    </source>
</evidence>
<dbReference type="Pfam" id="PF11721">
    <property type="entry name" value="Malectin"/>
    <property type="match status" value="1"/>
</dbReference>
<comment type="subcellular location">
    <subcellularLocation>
        <location evidence="1">Endoplasmic reticulum membrane</location>
        <topology evidence="1">Single-pass type I membrane protein</topology>
    </subcellularLocation>
</comment>
<evidence type="ECO:0000256" key="2">
    <source>
        <dbReference type="ARBA" id="ARBA00009141"/>
    </source>
</evidence>
<dbReference type="Gene3D" id="2.60.120.430">
    <property type="entry name" value="Galactose-binding lectin"/>
    <property type="match status" value="1"/>
</dbReference>
<dbReference type="OrthoDB" id="738486at2759"/>
<dbReference type="Proteomes" id="UP000007264">
    <property type="component" value="Unassembled WGS sequence"/>
</dbReference>
<evidence type="ECO:0000256" key="6">
    <source>
        <dbReference type="ARBA" id="ARBA00022989"/>
    </source>
</evidence>
<dbReference type="InterPro" id="IPR039155">
    <property type="entry name" value="MLEC"/>
</dbReference>
<keyword evidence="7" id="KW-0472">Membrane</keyword>
<gene>
    <name evidence="11" type="ORF">COCSUDRAFT_58092</name>
</gene>
<evidence type="ECO:0000259" key="10">
    <source>
        <dbReference type="Pfam" id="PF11721"/>
    </source>
</evidence>
<protein>
    <recommendedName>
        <fullName evidence="10">Malectin domain-containing protein</fullName>
    </recommendedName>
</protein>
<keyword evidence="9" id="KW-0119">Carbohydrate metabolism</keyword>
<dbReference type="GO" id="GO:0030246">
    <property type="term" value="F:carbohydrate binding"/>
    <property type="evidence" value="ECO:0007669"/>
    <property type="project" value="InterPro"/>
</dbReference>
<evidence type="ECO:0000256" key="5">
    <source>
        <dbReference type="ARBA" id="ARBA00022824"/>
    </source>
</evidence>
<dbReference type="AlphaFoldDB" id="I0YN86"/>
<dbReference type="InterPro" id="IPR021720">
    <property type="entry name" value="Malectin_dom"/>
</dbReference>
<keyword evidence="5" id="KW-0256">Endoplasmic reticulum</keyword>
<feature type="domain" description="Malectin" evidence="10">
    <location>
        <begin position="14"/>
        <end position="147"/>
    </location>
</feature>
<evidence type="ECO:0000256" key="8">
    <source>
        <dbReference type="ARBA" id="ARBA00023180"/>
    </source>
</evidence>
<organism evidence="11 12">
    <name type="scientific">Coccomyxa subellipsoidea (strain C-169)</name>
    <name type="common">Green microalga</name>
    <dbReference type="NCBI Taxonomy" id="574566"/>
    <lineage>
        <taxon>Eukaryota</taxon>
        <taxon>Viridiplantae</taxon>
        <taxon>Chlorophyta</taxon>
        <taxon>core chlorophytes</taxon>
        <taxon>Trebouxiophyceae</taxon>
        <taxon>Trebouxiophyceae incertae sedis</taxon>
        <taxon>Coccomyxaceae</taxon>
        <taxon>Coccomyxa</taxon>
        <taxon>Coccomyxa subellipsoidea</taxon>
    </lineage>
</organism>
<keyword evidence="12" id="KW-1185">Reference proteome</keyword>